<protein>
    <submittedName>
        <fullName evidence="1">Uncharacterized protein</fullName>
    </submittedName>
</protein>
<gene>
    <name evidence="1" type="ORF">AS592_00425</name>
</gene>
<evidence type="ECO:0000313" key="1">
    <source>
        <dbReference type="EMBL" id="KYJ87007.1"/>
    </source>
</evidence>
<evidence type="ECO:0000313" key="2">
    <source>
        <dbReference type="Proteomes" id="UP000075359"/>
    </source>
</evidence>
<sequence>MSDTVLDEWQIILKQKKVELENCQKEHHVSSCLKCEKLLNCELRDAYVKAVYDSMSKGKGGGFEF</sequence>
<proteinExistence type="predicted"/>
<reference evidence="1 2" key="1">
    <citation type="submission" date="2015-11" db="EMBL/GenBank/DDBJ databases">
        <title>Draft genome of Sulfurovum riftiae 1812E, a member of the Epsilonproteobacteria isolated from the tube of the deep-sea hydrothermal vent tubewom Riftia pachyptila.</title>
        <authorList>
            <person name="Vetriani C."/>
            <person name="Giovannelli D."/>
        </authorList>
    </citation>
    <scope>NUCLEOTIDE SEQUENCE [LARGE SCALE GENOMIC DNA]</scope>
    <source>
        <strain evidence="1 2">1812E</strain>
    </source>
</reference>
<dbReference type="STRING" id="1630136.AS592_00425"/>
<comment type="caution">
    <text evidence="1">The sequence shown here is derived from an EMBL/GenBank/DDBJ whole genome shotgun (WGS) entry which is preliminary data.</text>
</comment>
<name>A0A151CHN6_9BACT</name>
<dbReference type="OrthoDB" id="5334833at2"/>
<dbReference type="EMBL" id="LNKT01000008">
    <property type="protein sequence ID" value="KYJ87007.1"/>
    <property type="molecule type" value="Genomic_DNA"/>
</dbReference>
<dbReference type="AlphaFoldDB" id="A0A151CHN6"/>
<accession>A0A151CHN6</accession>
<organism evidence="1 2">
    <name type="scientific">Sulfurovum riftiae</name>
    <dbReference type="NCBI Taxonomy" id="1630136"/>
    <lineage>
        <taxon>Bacteria</taxon>
        <taxon>Pseudomonadati</taxon>
        <taxon>Campylobacterota</taxon>
        <taxon>Epsilonproteobacteria</taxon>
        <taxon>Campylobacterales</taxon>
        <taxon>Sulfurovaceae</taxon>
        <taxon>Sulfurovum</taxon>
    </lineage>
</organism>
<keyword evidence="2" id="KW-1185">Reference proteome</keyword>
<dbReference type="RefSeq" id="WP_067329622.1">
    <property type="nucleotide sequence ID" value="NZ_LNKT01000008.1"/>
</dbReference>
<dbReference type="Proteomes" id="UP000075359">
    <property type="component" value="Unassembled WGS sequence"/>
</dbReference>